<evidence type="ECO:0000259" key="6">
    <source>
        <dbReference type="PROSITE" id="PS51007"/>
    </source>
</evidence>
<dbReference type="InterPro" id="IPR036909">
    <property type="entry name" value="Cyt_c-like_dom_sf"/>
</dbReference>
<evidence type="ECO:0000313" key="7">
    <source>
        <dbReference type="EMBL" id="KXS30741.1"/>
    </source>
</evidence>
<evidence type="ECO:0000256" key="4">
    <source>
        <dbReference type="PROSITE-ProRule" id="PRU00433"/>
    </source>
</evidence>
<dbReference type="GO" id="GO:0020037">
    <property type="term" value="F:heme binding"/>
    <property type="evidence" value="ECO:0007669"/>
    <property type="project" value="InterPro"/>
</dbReference>
<comment type="caution">
    <text evidence="7">The sequence shown here is derived from an EMBL/GenBank/DDBJ whole genome shotgun (WGS) entry which is preliminary data.</text>
</comment>
<dbReference type="InterPro" id="IPR009056">
    <property type="entry name" value="Cyt_c-like_dom"/>
</dbReference>
<dbReference type="AlphaFoldDB" id="A0A139BP14"/>
<accession>A0A139BP14</accession>
<dbReference type="Pfam" id="PF21342">
    <property type="entry name" value="SoxA-TsdA_cyt-c"/>
    <property type="match status" value="1"/>
</dbReference>
<evidence type="ECO:0000256" key="1">
    <source>
        <dbReference type="ARBA" id="ARBA00022617"/>
    </source>
</evidence>
<keyword evidence="1 4" id="KW-0349">Heme</keyword>
<dbReference type="Proteomes" id="UP000070578">
    <property type="component" value="Unassembled WGS sequence"/>
</dbReference>
<keyword evidence="5" id="KW-0732">Signal</keyword>
<dbReference type="EMBL" id="LSLI01000152">
    <property type="protein sequence ID" value="KXS30741.1"/>
    <property type="molecule type" value="Genomic_DNA"/>
</dbReference>
<gene>
    <name evidence="7" type="ORF">AWT59_3135</name>
</gene>
<evidence type="ECO:0000256" key="3">
    <source>
        <dbReference type="ARBA" id="ARBA00023004"/>
    </source>
</evidence>
<reference evidence="7 8" key="2">
    <citation type="submission" date="2016-03" db="EMBL/GenBank/DDBJ databases">
        <title>New uncultured bacterium of the family Gallionellaceae from acid mine drainage: description and reconstruction of genome based on metagenomic analysis of microbial community.</title>
        <authorList>
            <person name="Kadnikov V."/>
            <person name="Ivasenko D."/>
            <person name="Beletsky A."/>
            <person name="Mardanov A."/>
            <person name="Danilova E."/>
            <person name="Pimenov N."/>
            <person name="Karnachuk O."/>
            <person name="Ravin N."/>
        </authorList>
    </citation>
    <scope>NUCLEOTIDE SEQUENCE [LARGE SCALE GENOMIC DNA]</scope>
    <source>
        <strain evidence="7">ShG14-8</strain>
    </source>
</reference>
<name>A0A139BP14_9PROT</name>
<evidence type="ECO:0000256" key="2">
    <source>
        <dbReference type="ARBA" id="ARBA00022723"/>
    </source>
</evidence>
<keyword evidence="2 4" id="KW-0479">Metal-binding</keyword>
<evidence type="ECO:0000313" key="8">
    <source>
        <dbReference type="Proteomes" id="UP000070578"/>
    </source>
</evidence>
<dbReference type="Gene3D" id="1.10.760.10">
    <property type="entry name" value="Cytochrome c-like domain"/>
    <property type="match status" value="1"/>
</dbReference>
<organism evidence="7 8">
    <name type="scientific">Candidatus Gallionella acididurans</name>
    <dbReference type="NCBI Taxonomy" id="1796491"/>
    <lineage>
        <taxon>Bacteria</taxon>
        <taxon>Pseudomonadati</taxon>
        <taxon>Pseudomonadota</taxon>
        <taxon>Betaproteobacteria</taxon>
        <taxon>Nitrosomonadales</taxon>
        <taxon>Gallionellaceae</taxon>
        <taxon>Gallionella</taxon>
    </lineage>
</organism>
<reference evidence="7 8" key="1">
    <citation type="submission" date="2016-02" db="EMBL/GenBank/DDBJ databases">
        <authorList>
            <person name="Wen L."/>
            <person name="He K."/>
            <person name="Yang H."/>
        </authorList>
    </citation>
    <scope>NUCLEOTIDE SEQUENCE [LARGE SCALE GENOMIC DNA]</scope>
    <source>
        <strain evidence="7">ShG14-8</strain>
    </source>
</reference>
<feature type="signal peptide" evidence="5">
    <location>
        <begin position="1"/>
        <end position="20"/>
    </location>
</feature>
<dbReference type="GO" id="GO:0009055">
    <property type="term" value="F:electron transfer activity"/>
    <property type="evidence" value="ECO:0007669"/>
    <property type="project" value="InterPro"/>
</dbReference>
<dbReference type="SUPFAM" id="SSF46626">
    <property type="entry name" value="Cytochrome c"/>
    <property type="match status" value="1"/>
</dbReference>
<feature type="chain" id="PRO_5007483871" evidence="5">
    <location>
        <begin position="21"/>
        <end position="141"/>
    </location>
</feature>
<evidence type="ECO:0000256" key="5">
    <source>
        <dbReference type="SAM" id="SignalP"/>
    </source>
</evidence>
<dbReference type="PROSITE" id="PS51007">
    <property type="entry name" value="CYTC"/>
    <property type="match status" value="1"/>
</dbReference>
<keyword evidence="3 4" id="KW-0408">Iron</keyword>
<sequence length="141" mass="14523">MKFMPAITFSAIFFSAIASAGAAPDPHLEKAIQDGSQLYSHQTFAGNGRTCETCHVNGGVGPGKTPDGKSIPSLANAATIFPRFNPKAGKVLTLEDQIRGCVNGGLQGTPPAYGSDVLSNLVSYVTSLSQGKPIAMGGKPE</sequence>
<proteinExistence type="predicted"/>
<protein>
    <submittedName>
        <fullName evidence="7">Cytochrome c, class I</fullName>
    </submittedName>
</protein>
<feature type="domain" description="Cytochrome c" evidence="6">
    <location>
        <begin position="30"/>
        <end position="129"/>
    </location>
</feature>
<dbReference type="GO" id="GO:0046872">
    <property type="term" value="F:metal ion binding"/>
    <property type="evidence" value="ECO:0007669"/>
    <property type="project" value="UniProtKB-KW"/>
</dbReference>